<protein>
    <submittedName>
        <fullName evidence="3">Uncharacterized protein</fullName>
    </submittedName>
</protein>
<feature type="compositionally biased region" description="Polar residues" evidence="1">
    <location>
        <begin position="277"/>
        <end position="288"/>
    </location>
</feature>
<feature type="signal peptide" evidence="2">
    <location>
        <begin position="1"/>
        <end position="31"/>
    </location>
</feature>
<feature type="compositionally biased region" description="Low complexity" evidence="1">
    <location>
        <begin position="338"/>
        <end position="347"/>
    </location>
</feature>
<proteinExistence type="predicted"/>
<dbReference type="OrthoDB" id="6388971at2"/>
<keyword evidence="4" id="KW-1185">Reference proteome</keyword>
<reference evidence="3 4" key="1">
    <citation type="submission" date="2019-07" db="EMBL/GenBank/DDBJ databases">
        <title>Whole genome shotgun sequence of Brevifollis gellanilyticus NBRC 108608.</title>
        <authorList>
            <person name="Hosoyama A."/>
            <person name="Uohara A."/>
            <person name="Ohji S."/>
            <person name="Ichikawa N."/>
        </authorList>
    </citation>
    <scope>NUCLEOTIDE SEQUENCE [LARGE SCALE GENOMIC DNA]</scope>
    <source>
        <strain evidence="3 4">NBRC 108608</strain>
    </source>
</reference>
<evidence type="ECO:0000256" key="2">
    <source>
        <dbReference type="SAM" id="SignalP"/>
    </source>
</evidence>
<evidence type="ECO:0000256" key="1">
    <source>
        <dbReference type="SAM" id="MobiDB-lite"/>
    </source>
</evidence>
<feature type="region of interest" description="Disordered" evidence="1">
    <location>
        <begin position="249"/>
        <end position="289"/>
    </location>
</feature>
<dbReference type="EMBL" id="BKAG01000030">
    <property type="protein sequence ID" value="GEP44490.1"/>
    <property type="molecule type" value="Genomic_DNA"/>
</dbReference>
<organism evidence="3 4">
    <name type="scientific">Brevifollis gellanilyticus</name>
    <dbReference type="NCBI Taxonomy" id="748831"/>
    <lineage>
        <taxon>Bacteria</taxon>
        <taxon>Pseudomonadati</taxon>
        <taxon>Verrucomicrobiota</taxon>
        <taxon>Verrucomicrobiia</taxon>
        <taxon>Verrucomicrobiales</taxon>
        <taxon>Verrucomicrobiaceae</taxon>
    </lineage>
</organism>
<evidence type="ECO:0000313" key="3">
    <source>
        <dbReference type="EMBL" id="GEP44490.1"/>
    </source>
</evidence>
<comment type="caution">
    <text evidence="3">The sequence shown here is derived from an EMBL/GenBank/DDBJ whole genome shotgun (WGS) entry which is preliminary data.</text>
</comment>
<feature type="compositionally biased region" description="Acidic residues" evidence="1">
    <location>
        <begin position="249"/>
        <end position="263"/>
    </location>
</feature>
<feature type="region of interest" description="Disordered" evidence="1">
    <location>
        <begin position="333"/>
        <end position="360"/>
    </location>
</feature>
<accession>A0A512MCM6</accession>
<dbReference type="RefSeq" id="WP_146852486.1">
    <property type="nucleotide sequence ID" value="NZ_BKAG01000030.1"/>
</dbReference>
<feature type="chain" id="PRO_5021774281" evidence="2">
    <location>
        <begin position="32"/>
        <end position="360"/>
    </location>
</feature>
<dbReference type="Proteomes" id="UP000321577">
    <property type="component" value="Unassembled WGS sequence"/>
</dbReference>
<name>A0A512MCM6_9BACT</name>
<gene>
    <name evidence="3" type="ORF">BGE01nite_37810</name>
</gene>
<evidence type="ECO:0000313" key="4">
    <source>
        <dbReference type="Proteomes" id="UP000321577"/>
    </source>
</evidence>
<sequence>MKTILHSSPPPRRLAALAALVLAGTAGLASAATTTYTVTPTSVGVFDANNVVGVPGDYAPAFNRSSIASDGTGKTDAYFSAESLFGRPVTVGEVSSISYYTKTGALHSVTPYDWALVIYTKPYAGDVSTPAWYGDRYGSEPYFSANLVDPANTWNLWSSNGVTNQLRFYESTAGAPGATFGSYTDPNLATFISQPALSGQARATQQILTFSLQTATAWADGFTGRLDGFTITLTDGSVARVNFEADTVDSDGDGIPDDLDEVPNSDTRPKVDVNGTEPGTTSIDNTTDSEGRTIQDLVNALALNAKNHGQYVSGISQLANQLRANGTITNAQKAEMTSAAAKSSIGKAPPPAPPAAKGKK</sequence>
<keyword evidence="2" id="KW-0732">Signal</keyword>
<dbReference type="AlphaFoldDB" id="A0A512MCM6"/>